<dbReference type="SUPFAM" id="SSF57701">
    <property type="entry name" value="Zn2/Cys6 DNA-binding domain"/>
    <property type="match status" value="1"/>
</dbReference>
<dbReference type="STRING" id="1392250.A0A2I2G6X1"/>
<dbReference type="Gene3D" id="4.10.240.10">
    <property type="entry name" value="Zn(2)-C6 fungal-type DNA-binding domain"/>
    <property type="match status" value="1"/>
</dbReference>
<gene>
    <name evidence="6" type="ORF">P170DRAFT_436441</name>
</gene>
<dbReference type="GeneID" id="36556853"/>
<reference evidence="6 7" key="1">
    <citation type="submission" date="2016-12" db="EMBL/GenBank/DDBJ databases">
        <title>The genomes of Aspergillus section Nigri reveals drivers in fungal speciation.</title>
        <authorList>
            <consortium name="DOE Joint Genome Institute"/>
            <person name="Vesth T.C."/>
            <person name="Nybo J."/>
            <person name="Theobald S."/>
            <person name="Brandl J."/>
            <person name="Frisvad J.C."/>
            <person name="Nielsen K.F."/>
            <person name="Lyhne E.K."/>
            <person name="Kogle M.E."/>
            <person name="Kuo A."/>
            <person name="Riley R."/>
            <person name="Clum A."/>
            <person name="Nolan M."/>
            <person name="Lipzen A."/>
            <person name="Salamov A."/>
            <person name="Henrissat B."/>
            <person name="Wiebenga A."/>
            <person name="De Vries R.P."/>
            <person name="Grigoriev I.V."/>
            <person name="Mortensen U.H."/>
            <person name="Andersen M.R."/>
            <person name="Baker S.E."/>
        </authorList>
    </citation>
    <scope>NUCLEOTIDE SEQUENCE [LARGE SCALE GENOMIC DNA]</scope>
    <source>
        <strain evidence="6 7">IBT 23096</strain>
    </source>
</reference>
<dbReference type="InterPro" id="IPR001138">
    <property type="entry name" value="Zn2Cys6_DnaBD"/>
</dbReference>
<evidence type="ECO:0000256" key="2">
    <source>
        <dbReference type="ARBA" id="ARBA00023125"/>
    </source>
</evidence>
<feature type="domain" description="Zn(2)-C6 fungal-type" evidence="5">
    <location>
        <begin position="19"/>
        <end position="49"/>
    </location>
</feature>
<dbReference type="VEuPathDB" id="FungiDB:P170DRAFT_436441"/>
<accession>A0A2I2G6X1</accession>
<evidence type="ECO:0000256" key="4">
    <source>
        <dbReference type="ARBA" id="ARBA00023242"/>
    </source>
</evidence>
<dbReference type="AlphaFoldDB" id="A0A2I2G6X1"/>
<dbReference type="Pfam" id="PF00172">
    <property type="entry name" value="Zn_clus"/>
    <property type="match status" value="1"/>
</dbReference>
<dbReference type="RefSeq" id="XP_024703929.1">
    <property type="nucleotide sequence ID" value="XM_024849154.1"/>
</dbReference>
<dbReference type="Pfam" id="PF11951">
    <property type="entry name" value="Fungal_trans_2"/>
    <property type="match status" value="1"/>
</dbReference>
<keyword evidence="3" id="KW-0804">Transcription</keyword>
<dbReference type="GO" id="GO:0003677">
    <property type="term" value="F:DNA binding"/>
    <property type="evidence" value="ECO:0007669"/>
    <property type="project" value="UniProtKB-KW"/>
</dbReference>
<proteinExistence type="predicted"/>
<dbReference type="GO" id="GO:0008270">
    <property type="term" value="F:zinc ion binding"/>
    <property type="evidence" value="ECO:0007669"/>
    <property type="project" value="InterPro"/>
</dbReference>
<dbReference type="OrthoDB" id="416217at2759"/>
<dbReference type="PROSITE" id="PS50048">
    <property type="entry name" value="ZN2_CY6_FUNGAL_2"/>
    <property type="match status" value="1"/>
</dbReference>
<keyword evidence="1" id="KW-0805">Transcription regulation</keyword>
<dbReference type="InterPro" id="IPR021858">
    <property type="entry name" value="Fun_TF"/>
</dbReference>
<organism evidence="6 7">
    <name type="scientific">Aspergillus steynii IBT 23096</name>
    <dbReference type="NCBI Taxonomy" id="1392250"/>
    <lineage>
        <taxon>Eukaryota</taxon>
        <taxon>Fungi</taxon>
        <taxon>Dikarya</taxon>
        <taxon>Ascomycota</taxon>
        <taxon>Pezizomycotina</taxon>
        <taxon>Eurotiomycetes</taxon>
        <taxon>Eurotiomycetidae</taxon>
        <taxon>Eurotiales</taxon>
        <taxon>Aspergillaceae</taxon>
        <taxon>Aspergillus</taxon>
        <taxon>Aspergillus subgen. Circumdati</taxon>
    </lineage>
</organism>
<dbReference type="PANTHER" id="PTHR47784">
    <property type="entry name" value="STEROL UPTAKE CONTROL PROTEIN 2"/>
    <property type="match status" value="1"/>
</dbReference>
<name>A0A2I2G6X1_9EURO</name>
<dbReference type="InterPro" id="IPR053157">
    <property type="entry name" value="Sterol_Uptake_Regulator"/>
</dbReference>
<dbReference type="GO" id="GO:0001228">
    <property type="term" value="F:DNA-binding transcription activator activity, RNA polymerase II-specific"/>
    <property type="evidence" value="ECO:0007669"/>
    <property type="project" value="TreeGrafter"/>
</dbReference>
<dbReference type="PANTHER" id="PTHR47784:SF5">
    <property type="entry name" value="STEROL UPTAKE CONTROL PROTEIN 2"/>
    <property type="match status" value="1"/>
</dbReference>
<evidence type="ECO:0000256" key="1">
    <source>
        <dbReference type="ARBA" id="ARBA00023015"/>
    </source>
</evidence>
<evidence type="ECO:0000259" key="5">
    <source>
        <dbReference type="PROSITE" id="PS50048"/>
    </source>
</evidence>
<keyword evidence="2" id="KW-0238">DNA-binding</keyword>
<dbReference type="Proteomes" id="UP000234275">
    <property type="component" value="Unassembled WGS sequence"/>
</dbReference>
<comment type="caution">
    <text evidence="6">The sequence shown here is derived from an EMBL/GenBank/DDBJ whole genome shotgun (WGS) entry which is preliminary data.</text>
</comment>
<keyword evidence="4" id="KW-0539">Nucleus</keyword>
<evidence type="ECO:0000313" key="7">
    <source>
        <dbReference type="Proteomes" id="UP000234275"/>
    </source>
</evidence>
<sequence>MATQLPVTGRRSHRKSRNGCQQCKARKVKCDEGRPTCRNCKKHHVECSFFATTNGSPSPYEVSDTPLISTHADPAAGQTTSTAPELAISDLELLHHFSTSTAYTFSQHPAIQTFWRVNAPRIGFSAPYALRAILAISALHLAHLRPHQKKFYVNQAEYHHDAAVKQVAPNMTHLMQEDSAGVLLFSMLTSFISCAKPRKLDDFLLFRRGEVSEWLVFFRGSGTIVKYARDSLSSGPMAAILNIRGNRTEFRNSLVTDQKSFMSDLEVLIREEVRDMEELKIYLDALEEMKRSYVLWTDQCPTQWETDDVFVWPLGVSQEFLELLREQRPVALVIFGFFCPLLHRLEWMWWINGWAIHLLSRIHGLLDAAHRSWIQWPMEQLGWCT</sequence>
<dbReference type="CDD" id="cd00067">
    <property type="entry name" value="GAL4"/>
    <property type="match status" value="1"/>
</dbReference>
<evidence type="ECO:0000256" key="3">
    <source>
        <dbReference type="ARBA" id="ARBA00023163"/>
    </source>
</evidence>
<keyword evidence="7" id="KW-1185">Reference proteome</keyword>
<protein>
    <recommendedName>
        <fullName evidence="5">Zn(2)-C6 fungal-type domain-containing protein</fullName>
    </recommendedName>
</protein>
<dbReference type="EMBL" id="MSFO01000004">
    <property type="protein sequence ID" value="PLB48627.1"/>
    <property type="molecule type" value="Genomic_DNA"/>
</dbReference>
<evidence type="ECO:0000313" key="6">
    <source>
        <dbReference type="EMBL" id="PLB48627.1"/>
    </source>
</evidence>
<dbReference type="SMART" id="SM00066">
    <property type="entry name" value="GAL4"/>
    <property type="match status" value="1"/>
</dbReference>
<dbReference type="PROSITE" id="PS00463">
    <property type="entry name" value="ZN2_CY6_FUNGAL_1"/>
    <property type="match status" value="1"/>
</dbReference>
<dbReference type="InterPro" id="IPR036864">
    <property type="entry name" value="Zn2-C6_fun-type_DNA-bd_sf"/>
</dbReference>